<dbReference type="InterPro" id="IPR004358">
    <property type="entry name" value="Sig_transdc_His_kin-like_C"/>
</dbReference>
<dbReference type="Gene3D" id="3.30.565.10">
    <property type="entry name" value="Histidine kinase-like ATPase, C-terminal domain"/>
    <property type="match status" value="1"/>
</dbReference>
<evidence type="ECO:0000259" key="5">
    <source>
        <dbReference type="PROSITE" id="PS50109"/>
    </source>
</evidence>
<dbReference type="InterPro" id="IPR036890">
    <property type="entry name" value="HATPase_C_sf"/>
</dbReference>
<sequence length="530" mass="58509">MLETQHPPHNTRLLGAYQVIRVLIGLLLLALQLTSNAHSVLGSQEQDTYIWASALYIGVCVLTLVVWPPASLRHSHHRLVGSLLFDISIMLILLHASGGVSSGLGYLIIVYVAIAAIFIRGRLAIGYAAMASVIIIGDAVYAMLSEAQQEKELFASGVLGAVLFLTAISFQLLTEKIRTSDLAAATHSAYAEHLQKLAQAIITRMRTGIIVVDDNGKIELINDSALQLMDLPQSKSYRQTQLEEISSLKAIVDEWRANPISKPAKIHTLTSGHEVRISPAVLKLGRNQRTVLYIEDNRALTQQAQHLKLASLGRLTASIAHEIRNPLGAISHASQLLRESDQVTDDDKRLVEIILQHCARVNQIIENTLSISRRKEVQTAIVDLKQWLPTFVETYQQGNNARIKLSVAPDTLLVRIDTSHLSQVLTNLCDNGARYNEKATGQKEVELHAARNDNSDTSFIEVIDHGPGIAPSDLEDIFDPFYTTDAEGTGLGLYICKELCQINQANLFHKASEKGSTCFRIDFSHHQRIN</sequence>
<keyword evidence="4" id="KW-0472">Membrane</keyword>
<dbReference type="SMART" id="SM00388">
    <property type="entry name" value="HisKA"/>
    <property type="match status" value="1"/>
</dbReference>
<dbReference type="EC" id="2.7.13.3" evidence="2"/>
<protein>
    <recommendedName>
        <fullName evidence="2">histidine kinase</fullName>
        <ecNumber evidence="2">2.7.13.3</ecNumber>
    </recommendedName>
</protein>
<dbReference type="EMBL" id="AP023086">
    <property type="protein sequence ID" value="BCD97623.1"/>
    <property type="molecule type" value="Genomic_DNA"/>
</dbReference>
<dbReference type="PRINTS" id="PR00344">
    <property type="entry name" value="BCTRLSENSOR"/>
</dbReference>
<gene>
    <name evidence="6" type="ORF">MARGE09_P1824</name>
</gene>
<dbReference type="AlphaFoldDB" id="A0AAN2BK23"/>
<reference evidence="6 7" key="1">
    <citation type="journal article" date="2022" name="IScience">
        <title>An ultrasensitive nanofiber-based assay for enzymatic hydrolysis and deep-sea microbial degradation of cellulose.</title>
        <authorList>
            <person name="Tsudome M."/>
            <person name="Tachioka M."/>
            <person name="Miyazaki M."/>
            <person name="Uchimura K."/>
            <person name="Tsuda M."/>
            <person name="Takaki Y."/>
            <person name="Deguchi S."/>
        </authorList>
    </citation>
    <scope>NUCLEOTIDE SEQUENCE [LARGE SCALE GENOMIC DNA]</scope>
    <source>
        <strain evidence="6 7">GE09</strain>
    </source>
</reference>
<keyword evidence="7" id="KW-1185">Reference proteome</keyword>
<keyword evidence="6" id="KW-0808">Transferase</keyword>
<evidence type="ECO:0000256" key="2">
    <source>
        <dbReference type="ARBA" id="ARBA00012438"/>
    </source>
</evidence>
<dbReference type="PANTHER" id="PTHR43065:SF52">
    <property type="entry name" value="SENSOR PROTEIN KINASE PILS"/>
    <property type="match status" value="1"/>
</dbReference>
<feature type="transmembrane region" description="Helical" evidence="4">
    <location>
        <begin position="124"/>
        <end position="141"/>
    </location>
</feature>
<keyword evidence="4" id="KW-0812">Transmembrane</keyword>
<accession>A0AAN2BK23</accession>
<feature type="transmembrane region" description="Helical" evidence="4">
    <location>
        <begin position="12"/>
        <end position="33"/>
    </location>
</feature>
<evidence type="ECO:0000256" key="3">
    <source>
        <dbReference type="ARBA" id="ARBA00022553"/>
    </source>
</evidence>
<dbReference type="CDD" id="cd00082">
    <property type="entry name" value="HisKA"/>
    <property type="match status" value="1"/>
</dbReference>
<keyword evidence="6" id="KW-0418">Kinase</keyword>
<dbReference type="GO" id="GO:0000155">
    <property type="term" value="F:phosphorelay sensor kinase activity"/>
    <property type="evidence" value="ECO:0007669"/>
    <property type="project" value="InterPro"/>
</dbReference>
<dbReference type="CDD" id="cd00075">
    <property type="entry name" value="HATPase"/>
    <property type="match status" value="1"/>
</dbReference>
<dbReference type="SMART" id="SM00387">
    <property type="entry name" value="HATPase_c"/>
    <property type="match status" value="1"/>
</dbReference>
<organism evidence="6 7">
    <name type="scientific">Marinagarivorans cellulosilyticus</name>
    <dbReference type="NCBI Taxonomy" id="2721545"/>
    <lineage>
        <taxon>Bacteria</taxon>
        <taxon>Pseudomonadati</taxon>
        <taxon>Pseudomonadota</taxon>
        <taxon>Gammaproteobacteria</taxon>
        <taxon>Cellvibrionales</taxon>
        <taxon>Cellvibrionaceae</taxon>
        <taxon>Marinagarivorans</taxon>
    </lineage>
</organism>
<comment type="catalytic activity">
    <reaction evidence="1">
        <text>ATP + protein L-histidine = ADP + protein N-phospho-L-histidine.</text>
        <dbReference type="EC" id="2.7.13.3"/>
    </reaction>
</comment>
<proteinExistence type="predicted"/>
<evidence type="ECO:0000256" key="1">
    <source>
        <dbReference type="ARBA" id="ARBA00000085"/>
    </source>
</evidence>
<evidence type="ECO:0000313" key="6">
    <source>
        <dbReference type="EMBL" id="BCD97623.1"/>
    </source>
</evidence>
<dbReference type="Gene3D" id="1.10.287.130">
    <property type="match status" value="1"/>
</dbReference>
<dbReference type="PANTHER" id="PTHR43065">
    <property type="entry name" value="SENSOR HISTIDINE KINASE"/>
    <property type="match status" value="1"/>
</dbReference>
<feature type="domain" description="Histidine kinase" evidence="5">
    <location>
        <begin position="318"/>
        <end position="527"/>
    </location>
</feature>
<keyword evidence="3" id="KW-0597">Phosphoprotein</keyword>
<evidence type="ECO:0000313" key="7">
    <source>
        <dbReference type="Proteomes" id="UP001320119"/>
    </source>
</evidence>
<dbReference type="Pfam" id="PF25323">
    <property type="entry name" value="6TM_PilS"/>
    <property type="match status" value="1"/>
</dbReference>
<dbReference type="Pfam" id="PF02518">
    <property type="entry name" value="HATPase_c"/>
    <property type="match status" value="1"/>
</dbReference>
<feature type="transmembrane region" description="Helical" evidence="4">
    <location>
        <begin position="153"/>
        <end position="173"/>
    </location>
</feature>
<dbReference type="Gene3D" id="3.30.450.20">
    <property type="entry name" value="PAS domain"/>
    <property type="match status" value="1"/>
</dbReference>
<dbReference type="InterPro" id="IPR036097">
    <property type="entry name" value="HisK_dim/P_sf"/>
</dbReference>
<dbReference type="InterPro" id="IPR003661">
    <property type="entry name" value="HisK_dim/P_dom"/>
</dbReference>
<keyword evidence="4" id="KW-1133">Transmembrane helix</keyword>
<evidence type="ECO:0000256" key="4">
    <source>
        <dbReference type="SAM" id="Phobius"/>
    </source>
</evidence>
<dbReference type="Pfam" id="PF00512">
    <property type="entry name" value="HisKA"/>
    <property type="match status" value="1"/>
</dbReference>
<dbReference type="Proteomes" id="UP001320119">
    <property type="component" value="Chromosome"/>
</dbReference>
<dbReference type="KEGG" id="marq:MARGE09_P1824"/>
<dbReference type="InterPro" id="IPR003594">
    <property type="entry name" value="HATPase_dom"/>
</dbReference>
<name>A0AAN2BK23_9GAMM</name>
<dbReference type="SUPFAM" id="SSF55874">
    <property type="entry name" value="ATPase domain of HSP90 chaperone/DNA topoisomerase II/histidine kinase"/>
    <property type="match status" value="1"/>
</dbReference>
<dbReference type="RefSeq" id="WP_236987087.1">
    <property type="nucleotide sequence ID" value="NZ_AP023086.1"/>
</dbReference>
<feature type="transmembrane region" description="Helical" evidence="4">
    <location>
        <begin position="48"/>
        <end position="67"/>
    </location>
</feature>
<dbReference type="InterPro" id="IPR005467">
    <property type="entry name" value="His_kinase_dom"/>
</dbReference>
<dbReference type="PROSITE" id="PS50109">
    <property type="entry name" value="HIS_KIN"/>
    <property type="match status" value="1"/>
</dbReference>
<dbReference type="SUPFAM" id="SSF47384">
    <property type="entry name" value="Homodimeric domain of signal transducing histidine kinase"/>
    <property type="match status" value="1"/>
</dbReference>